<organism evidence="2 3">
    <name type="scientific">Sphingomonas japonica</name>
    <dbReference type="NCBI Taxonomy" id="511662"/>
    <lineage>
        <taxon>Bacteria</taxon>
        <taxon>Pseudomonadati</taxon>
        <taxon>Pseudomonadota</taxon>
        <taxon>Alphaproteobacteria</taxon>
        <taxon>Sphingomonadales</taxon>
        <taxon>Sphingomonadaceae</taxon>
        <taxon>Sphingomonas</taxon>
    </lineage>
</organism>
<protein>
    <recommendedName>
        <fullName evidence="1">HNH nuclease domain-containing protein</fullName>
    </recommendedName>
</protein>
<dbReference type="Pfam" id="PF13392">
    <property type="entry name" value="HNH_3"/>
    <property type="match status" value="1"/>
</dbReference>
<sequence>MGKGVSKPRQRACAFCEADFTYTNAASKHCSRLCLFWSKVDMQGIGKCWPWTGGSQVRGYGRFYGSSSPRVAWQMANGPMPSELFACHSCDNPSCCNPKHIWPGTPKENTQDSIRKLRRVGEGMGRNKLTNIDVLNIKDRLLAGDLPSDIANSYGVNLSTVLRIRQGSNWAHLTGGPIVRSQSAQRRMIGLVVERQQSGCAAIRRPK</sequence>
<dbReference type="InterPro" id="IPR044925">
    <property type="entry name" value="His-Me_finger_sf"/>
</dbReference>
<keyword evidence="3" id="KW-1185">Reference proteome</keyword>
<evidence type="ECO:0000313" key="2">
    <source>
        <dbReference type="EMBL" id="NIJ24789.1"/>
    </source>
</evidence>
<dbReference type="EMBL" id="JAASQP010000001">
    <property type="protein sequence ID" value="NIJ24789.1"/>
    <property type="molecule type" value="Genomic_DNA"/>
</dbReference>
<evidence type="ECO:0000313" key="3">
    <source>
        <dbReference type="Proteomes" id="UP000788153"/>
    </source>
</evidence>
<reference evidence="2 3" key="1">
    <citation type="submission" date="2020-03" db="EMBL/GenBank/DDBJ databases">
        <title>Genomic Encyclopedia of Type Strains, Phase IV (KMG-IV): sequencing the most valuable type-strain genomes for metagenomic binning, comparative biology and taxonomic classification.</title>
        <authorList>
            <person name="Goeker M."/>
        </authorList>
    </citation>
    <scope>NUCLEOTIDE SEQUENCE [LARGE SCALE GENOMIC DNA]</scope>
    <source>
        <strain evidence="2 3">DSM 22753</strain>
    </source>
</reference>
<name>A0ABX0U2R7_9SPHN</name>
<feature type="domain" description="HNH nuclease" evidence="1">
    <location>
        <begin position="70"/>
        <end position="110"/>
    </location>
</feature>
<comment type="caution">
    <text evidence="2">The sequence shown here is derived from an EMBL/GenBank/DDBJ whole genome shotgun (WGS) entry which is preliminary data.</text>
</comment>
<evidence type="ECO:0000259" key="1">
    <source>
        <dbReference type="Pfam" id="PF13392"/>
    </source>
</evidence>
<gene>
    <name evidence="2" type="ORF">FHT01_002331</name>
</gene>
<proteinExistence type="predicted"/>
<dbReference type="SUPFAM" id="SSF54060">
    <property type="entry name" value="His-Me finger endonucleases"/>
    <property type="match status" value="1"/>
</dbReference>
<dbReference type="InterPro" id="IPR003615">
    <property type="entry name" value="HNH_nuc"/>
</dbReference>
<accession>A0ABX0U2R7</accession>
<dbReference type="Proteomes" id="UP000788153">
    <property type="component" value="Unassembled WGS sequence"/>
</dbReference>